<dbReference type="Proteomes" id="UP001330482">
    <property type="component" value="Chromosome"/>
</dbReference>
<evidence type="ECO:0000313" key="2">
    <source>
        <dbReference type="Proteomes" id="UP001330482"/>
    </source>
</evidence>
<accession>A0ABZ1DGY1</accession>
<dbReference type="RefSeq" id="WP_326467882.1">
    <property type="nucleotide sequence ID" value="NZ_CP142124.1"/>
</dbReference>
<sequence>MLPLSISFAASPEQCHSYFTELVRSSNYPFNEWNVKPNKIKLIIDEDDNSIISAKLVIDTDGSGIIGWVLFDKRKAELFNTTIEPENPIKLTYNNECEKAQKYCLSGEVIYQVQSKKRVCFFERSDSGMKKTNTFIVNGDYVQRLETQNKYTQVSYQTKSGATVTGWVELASLRQIDFKSTW</sequence>
<organism evidence="1 2">
    <name type="scientific">Enterobacter wuhouensis</name>
    <dbReference type="NCBI Taxonomy" id="2529381"/>
    <lineage>
        <taxon>Bacteria</taxon>
        <taxon>Pseudomonadati</taxon>
        <taxon>Pseudomonadota</taxon>
        <taxon>Gammaproteobacteria</taxon>
        <taxon>Enterobacterales</taxon>
        <taxon>Enterobacteriaceae</taxon>
        <taxon>Enterobacter</taxon>
    </lineage>
</organism>
<dbReference type="EMBL" id="CP142124">
    <property type="protein sequence ID" value="WRW30506.1"/>
    <property type="molecule type" value="Genomic_DNA"/>
</dbReference>
<evidence type="ECO:0000313" key="1">
    <source>
        <dbReference type="EMBL" id="WRW30506.1"/>
    </source>
</evidence>
<gene>
    <name evidence="1" type="ORF">VPX56_17175</name>
</gene>
<protein>
    <submittedName>
        <fullName evidence="1">Uncharacterized protein</fullName>
    </submittedName>
</protein>
<name>A0ABZ1DGY1_9ENTR</name>
<proteinExistence type="predicted"/>
<keyword evidence="2" id="KW-1185">Reference proteome</keyword>
<reference evidence="1 2" key="1">
    <citation type="submission" date="2024-01" db="EMBL/GenBank/DDBJ databases">
        <title>AV1 has a protective and therapeutic effect against plant viruses.</title>
        <authorList>
            <person name="Wang F."/>
        </authorList>
    </citation>
    <scope>NUCLEOTIDE SEQUENCE [LARGE SCALE GENOMIC DNA]</scope>
    <source>
        <strain evidence="1 2">AV1</strain>
    </source>
</reference>